<reference evidence="8 9" key="1">
    <citation type="submission" date="2017-08" db="EMBL/GenBank/DDBJ databases">
        <title>Complete Genome Sequence of Streptomyces formicae KY5, the formicamycin producer.</title>
        <authorList>
            <person name="Holmes N.A."/>
            <person name="Devine R."/>
            <person name="Qin Z."/>
            <person name="Seipke R.F."/>
            <person name="Wilkinson B."/>
            <person name="Hutchings M.I."/>
        </authorList>
    </citation>
    <scope>NUCLEOTIDE SEQUENCE [LARGE SCALE GENOMIC DNA]</scope>
    <source>
        <strain evidence="8 9">KY5</strain>
    </source>
</reference>
<evidence type="ECO:0000313" key="8">
    <source>
        <dbReference type="EMBL" id="ATL29229.1"/>
    </source>
</evidence>
<dbReference type="EMBL" id="CP022685">
    <property type="protein sequence ID" value="ATL29229.1"/>
    <property type="molecule type" value="Genomic_DNA"/>
</dbReference>
<feature type="domain" description="PIN" evidence="7">
    <location>
        <begin position="5"/>
        <end position="129"/>
    </location>
</feature>
<dbReference type="GO" id="GO:0016787">
    <property type="term" value="F:hydrolase activity"/>
    <property type="evidence" value="ECO:0007669"/>
    <property type="project" value="UniProtKB-KW"/>
</dbReference>
<dbReference type="RefSeq" id="WP_098243765.1">
    <property type="nucleotide sequence ID" value="NZ_CP022685.1"/>
</dbReference>
<evidence type="ECO:0000256" key="2">
    <source>
        <dbReference type="ARBA" id="ARBA00022722"/>
    </source>
</evidence>
<keyword evidence="3 6" id="KW-0479">Metal-binding</keyword>
<evidence type="ECO:0000313" key="9">
    <source>
        <dbReference type="Proteomes" id="UP000221011"/>
    </source>
</evidence>
<keyword evidence="9" id="KW-1185">Reference proteome</keyword>
<accession>A0A291QBY9</accession>
<evidence type="ECO:0000256" key="1">
    <source>
        <dbReference type="ARBA" id="ARBA00022649"/>
    </source>
</evidence>
<keyword evidence="2 6" id="KW-0540">Nuclease</keyword>
<dbReference type="GO" id="GO:0004540">
    <property type="term" value="F:RNA nuclease activity"/>
    <property type="evidence" value="ECO:0007669"/>
    <property type="project" value="InterPro"/>
</dbReference>
<dbReference type="KEGG" id="sfk:KY5_4211"/>
<dbReference type="Gene3D" id="3.40.50.1010">
    <property type="entry name" value="5'-nuclease"/>
    <property type="match status" value="1"/>
</dbReference>
<evidence type="ECO:0000256" key="4">
    <source>
        <dbReference type="ARBA" id="ARBA00022801"/>
    </source>
</evidence>
<dbReference type="GO" id="GO:0090729">
    <property type="term" value="F:toxin activity"/>
    <property type="evidence" value="ECO:0007669"/>
    <property type="project" value="UniProtKB-KW"/>
</dbReference>
<dbReference type="GO" id="GO:0000287">
    <property type="term" value="F:magnesium ion binding"/>
    <property type="evidence" value="ECO:0007669"/>
    <property type="project" value="UniProtKB-UniRule"/>
</dbReference>
<gene>
    <name evidence="6" type="primary">vapC</name>
    <name evidence="8" type="ORF">KY5_4211</name>
</gene>
<keyword evidence="6" id="KW-0800">Toxin</keyword>
<dbReference type="InterPro" id="IPR002716">
    <property type="entry name" value="PIN_dom"/>
</dbReference>
<dbReference type="EC" id="3.1.-.-" evidence="6"/>
<evidence type="ECO:0000256" key="3">
    <source>
        <dbReference type="ARBA" id="ARBA00022723"/>
    </source>
</evidence>
<organism evidence="8 9">
    <name type="scientific">Streptomyces formicae</name>
    <dbReference type="NCBI Taxonomy" id="1616117"/>
    <lineage>
        <taxon>Bacteria</taxon>
        <taxon>Bacillati</taxon>
        <taxon>Actinomycetota</taxon>
        <taxon>Actinomycetes</taxon>
        <taxon>Kitasatosporales</taxon>
        <taxon>Streptomycetaceae</taxon>
        <taxon>Streptomyces</taxon>
    </lineage>
</organism>
<sequence>MIIVIADTSGLLAALDSTHPEHQAANEAILSAGLLVMSPLLLAELDHVATRELGRDAALSAIDDIRHWMRRGRVIAPEITENHLDAAQSVRLRYGSLDLDLADAVNVALASDYDTDAILTLDRRDFRAVRPLGRHKAFRVLPDDLPL</sequence>
<name>A0A291QBY9_9ACTN</name>
<dbReference type="SUPFAM" id="SSF88723">
    <property type="entry name" value="PIN domain-like"/>
    <property type="match status" value="1"/>
</dbReference>
<feature type="binding site" evidence="6">
    <location>
        <position position="103"/>
    </location>
    <ligand>
        <name>Mg(2+)</name>
        <dbReference type="ChEBI" id="CHEBI:18420"/>
    </ligand>
</feature>
<dbReference type="HAMAP" id="MF_00265">
    <property type="entry name" value="VapC_Nob1"/>
    <property type="match status" value="1"/>
</dbReference>
<dbReference type="Proteomes" id="UP000221011">
    <property type="component" value="Chromosome"/>
</dbReference>
<evidence type="ECO:0000259" key="7">
    <source>
        <dbReference type="Pfam" id="PF01850"/>
    </source>
</evidence>
<dbReference type="Pfam" id="PF01850">
    <property type="entry name" value="PIN"/>
    <property type="match status" value="1"/>
</dbReference>
<comment type="function">
    <text evidence="6">Toxic component of a toxin-antitoxin (TA) system. An RNase.</text>
</comment>
<comment type="similarity">
    <text evidence="6">Belongs to the PINc/VapC protein family.</text>
</comment>
<proteinExistence type="inferred from homology"/>
<evidence type="ECO:0000256" key="6">
    <source>
        <dbReference type="HAMAP-Rule" id="MF_00265"/>
    </source>
</evidence>
<evidence type="ECO:0000256" key="5">
    <source>
        <dbReference type="ARBA" id="ARBA00022842"/>
    </source>
</evidence>
<dbReference type="InterPro" id="IPR022907">
    <property type="entry name" value="VapC_family"/>
</dbReference>
<protein>
    <recommendedName>
        <fullName evidence="6">Ribonuclease VapC</fullName>
        <shortName evidence="6">RNase VapC</shortName>
        <ecNumber evidence="6">3.1.-.-</ecNumber>
    </recommendedName>
    <alternativeName>
        <fullName evidence="6">Toxin VapC</fullName>
    </alternativeName>
</protein>
<dbReference type="AlphaFoldDB" id="A0A291QBY9"/>
<feature type="binding site" evidence="6">
    <location>
        <position position="7"/>
    </location>
    <ligand>
        <name>Mg(2+)</name>
        <dbReference type="ChEBI" id="CHEBI:18420"/>
    </ligand>
</feature>
<dbReference type="InterPro" id="IPR029060">
    <property type="entry name" value="PIN-like_dom_sf"/>
</dbReference>
<keyword evidence="5 6" id="KW-0460">Magnesium</keyword>
<comment type="cofactor">
    <cofactor evidence="6">
        <name>Mg(2+)</name>
        <dbReference type="ChEBI" id="CHEBI:18420"/>
    </cofactor>
</comment>
<keyword evidence="1 6" id="KW-1277">Toxin-antitoxin system</keyword>
<keyword evidence="4 6" id="KW-0378">Hydrolase</keyword>